<protein>
    <submittedName>
        <fullName evidence="1">ATP-binding protein</fullName>
    </submittedName>
</protein>
<reference evidence="1" key="1">
    <citation type="submission" date="2021-04" db="EMBL/GenBank/DDBJ databases">
        <title>Genomics, taxonomy and metabolism of representatives of sulfur bacteria of the genus Thiothrix: Thiothrix fructosivorans QT, Thiothrix unzii A1T and three new species, Thiothrix subterranea sp. nov., Thiothrix litoralis sp. nov. and 'Candidatus Thiothrix anitrata' sp. nov.</title>
        <authorList>
            <person name="Ravin N.V."/>
            <person name="Smolyakov D."/>
            <person name="Rudenko T.S."/>
            <person name="Mardanov A.V."/>
            <person name="Beletsky A.V."/>
            <person name="Markov N.D."/>
            <person name="Fomenkov A.I."/>
            <person name="Roberts R.J."/>
            <person name="Karnachuk O.V."/>
            <person name="Novikov A."/>
            <person name="Grabovich M.Y."/>
        </authorList>
    </citation>
    <scope>NUCLEOTIDE SEQUENCE</scope>
    <source>
        <strain evidence="1">A1</strain>
    </source>
</reference>
<name>A0A975FBS4_9GAMM</name>
<accession>A0A975FBS4</accession>
<dbReference type="Gene3D" id="3.40.50.300">
    <property type="entry name" value="P-loop containing nucleotide triphosphate hydrolases"/>
    <property type="match status" value="1"/>
</dbReference>
<proteinExistence type="predicted"/>
<dbReference type="InterPro" id="IPR027417">
    <property type="entry name" value="P-loop_NTPase"/>
</dbReference>
<dbReference type="SUPFAM" id="SSF52540">
    <property type="entry name" value="P-loop containing nucleoside triphosphate hydrolases"/>
    <property type="match status" value="1"/>
</dbReference>
<dbReference type="RefSeq" id="WP_210220577.1">
    <property type="nucleotide sequence ID" value="NZ_CP072793.1"/>
</dbReference>
<gene>
    <name evidence="1" type="ORF">J9260_08515</name>
</gene>
<dbReference type="GO" id="GO:0005524">
    <property type="term" value="F:ATP binding"/>
    <property type="evidence" value="ECO:0007669"/>
    <property type="project" value="UniProtKB-KW"/>
</dbReference>
<dbReference type="KEGG" id="tun:J9260_08515"/>
<organism evidence="1 2">
    <name type="scientific">Thiothrix unzii</name>
    <dbReference type="NCBI Taxonomy" id="111769"/>
    <lineage>
        <taxon>Bacteria</taxon>
        <taxon>Pseudomonadati</taxon>
        <taxon>Pseudomonadota</taxon>
        <taxon>Gammaproteobacteria</taxon>
        <taxon>Thiotrichales</taxon>
        <taxon>Thiotrichaceae</taxon>
        <taxon>Thiothrix</taxon>
    </lineage>
</organism>
<keyword evidence="2" id="KW-1185">Reference proteome</keyword>
<evidence type="ECO:0000313" key="1">
    <source>
        <dbReference type="EMBL" id="QTR55106.1"/>
    </source>
</evidence>
<dbReference type="EMBL" id="CP072793">
    <property type="protein sequence ID" value="QTR55106.1"/>
    <property type="molecule type" value="Genomic_DNA"/>
</dbReference>
<sequence>MSEFLSNTNNLVRSSRAGDEFHYIWAARQCLRLLDFNTTLTELSIEGASHSSDDENIEAGEYIIDVGEYYHNKDGNIERIVYHQLKHSTSRLDKHFVPSELENTFSGFSQRFKKFSGKYGNDFASEKLVFGFISNRLVDEKIKNTFCALKNKIAVESGEIESKLLKFTQLTFQELQTFASCVVFNDSEGDYLIQRGQLQLELSPLLAGNLSQGLLDSLIAMVKDKALPHSARYPTIRKEDVLLRFGITSTDELFPAPPKLDGLVETIPRKQQAEFYEAILKSELPIVIHAPGGVGKSVLAQSLCMSLPESSVGIVFDCFAAGTYRNPSRPRHEHRQALVQIVNELAVRGLCEPLLPNASTTRDQYLRYFRSRIEQAANKLKILDEDACVVILIDAADNAEIAATEREEYCFAHEVMQEPPPSGVRIVSLCRTERKHLLKLHPGDYLDLPLQEFDKAETQQILEAKFPSAILTEIDIDEFHRLSGGNPRVQANALDQAESLEKAVEYLGPYRTSVDEQIAFHLQSVINDIKKKHPDINVDLLCSGLAILPPFIPIIVLAEIANVDSSMIKSFAVDMGRPLWLLEESLQFRDEPTETWFKNNYEATQEQLNNFIRSIKPLTSQYAYASESLPALLLKAGQYDELIDLALSENFLPVDSPIDQRTVKLSRLQFALKAALKKQDLFSVAKLALRAGEETAGSQRQLSLFKKNIDLLPLFEPIQKVQEIAFQRQLSGAWDGSEHAYSASLLSHINEFHGEAQSYLRNARNWLNIYFNERSKRSKNDRGFKEKLHDDEIVELAITHMNIRGDDALIDFFSRWSPKELGYRVGRPIIKRLADHSKFEAIENLAIKGSRNAYLILGIAHELAKLCRFIPKECIDTALIILTHHKIRPETVKKRQYGEPDYLSAYVAIAEAAIYYKLDLKKIKRLLKIHVPQQASPSFSSDHGLEDRVSFLKPHVLLNYLDGKYELESQMLMPKLWLDKKESYDNKREKEEFCQIVEALSPWLFLRLKIIRGQGSIDNIDSCIEAASSASNKATASRYKEYDPLRYEIQCVRFECLVISKTISVNEIEKFKSWLKPNDNTIRFLERMKFCHIAYRNESLEELRSLLEDSCYQVVDSINDEPPESIADYYIDLARAVLPVQKENAKAYFDTAVEVVSKFGDEGLDRWQAINALGKQASCNRRLTDSLAYRFIRCGEVVSGFESKYFDWREAIKTLTYQSPCSVFSILSRLRDRNVGCFEELLAIAINHLLAQKHLSPEVAWAFTSFLGFSDSEKIACQCLEYNKIETIFRKFIKEAQLAKAGKATWLKIKEITQRHMFQFEELNSIVAFYEGYGGVDEEVNSTYSYSSLQLNDEKYNYDDLVADIDFSHTDSVNIACKRFDAIDGTRSPEIFWQTVIHKIPIGSEYVFVNSAAHSSTIDLYDLKNIFQNVPPEWWNKITLKKNKEKIFRSICKQQSLRLLSNSYSYKHHFDYFLSQYDVSEQLIAESILEGLVGGQDILHPQLLFSLVKLLARMLSPEEAERVLEYALERLELFIDEEQAGGIWNNELSPPNDISEAATGLIWAALASPHAKVRWNAAHCVRQLGELGCTQELAQLIAWSKKDVPKAFVDKKLPFYELHARQYLLIALARIALDDPISLLSHGKFFEKIALDGIPHVLIQHFAVKTVLLIEKSMPGTYDDSVVKKLQTVNVSPFTKLKLEEYGKNSQVVPWLGEKEVQDDEDLHFGWDFDRYWYEPLGRIFGLSTQKIQMVARKVIRNEWKLSVTGKYIDDPRSGQWKGYYGERPTYHRHGSYPKTDTLSFYFSYHAMFWVAGKLLTSMPIVENSYSWEEDEWGYWFNHHTLTLHDSRWLADTRDPEPLHYRPWFNDDESNKDWRWQVMPNDFYDVLVSSHNDDFFINVNGYWSYARGRKKESVTLSSALVSPRTSMALLRVLQTYENHHDYKIPDAGEHVEINHKQFILQGWIQDFSSDKHFDEYDPHAEAIPYPVCFPAEFIQQEFSLYLDKTKRQWLNENEQVCLISEVWSNGEQQDHGDCKARGKRLKATLEFLADMLQRLDKQLIIEVRIERSYCNSYSNREEDDDLKYPRPYTQLLLLDSSGKLSTLYSYYELGKTSN</sequence>
<evidence type="ECO:0000313" key="2">
    <source>
        <dbReference type="Proteomes" id="UP000672009"/>
    </source>
</evidence>
<keyword evidence="1" id="KW-0067">ATP-binding</keyword>
<keyword evidence="1" id="KW-0547">Nucleotide-binding</keyword>
<dbReference type="Proteomes" id="UP000672009">
    <property type="component" value="Chromosome"/>
</dbReference>